<accession>A0A0F9NRD3</accession>
<comment type="caution">
    <text evidence="1">The sequence shown here is derived from an EMBL/GenBank/DDBJ whole genome shotgun (WGS) entry which is preliminary data.</text>
</comment>
<dbReference type="AlphaFoldDB" id="A0A0F9NRD3"/>
<sequence>MAKKFMVRKVFINKKTKQPIVTLSKKELRKIDPSIKFGEDLFVRLEILRRKKDGRKS</sequence>
<protein>
    <submittedName>
        <fullName evidence="1">Uncharacterized protein</fullName>
    </submittedName>
</protein>
<evidence type="ECO:0000313" key="1">
    <source>
        <dbReference type="EMBL" id="KKN14662.1"/>
    </source>
</evidence>
<organism evidence="1">
    <name type="scientific">marine sediment metagenome</name>
    <dbReference type="NCBI Taxonomy" id="412755"/>
    <lineage>
        <taxon>unclassified sequences</taxon>
        <taxon>metagenomes</taxon>
        <taxon>ecological metagenomes</taxon>
    </lineage>
</organism>
<gene>
    <name evidence="1" type="ORF">LCGC14_0993930</name>
</gene>
<reference evidence="1" key="1">
    <citation type="journal article" date="2015" name="Nature">
        <title>Complex archaea that bridge the gap between prokaryotes and eukaryotes.</title>
        <authorList>
            <person name="Spang A."/>
            <person name="Saw J.H."/>
            <person name="Jorgensen S.L."/>
            <person name="Zaremba-Niedzwiedzka K."/>
            <person name="Martijn J."/>
            <person name="Lind A.E."/>
            <person name="van Eijk R."/>
            <person name="Schleper C."/>
            <person name="Guy L."/>
            <person name="Ettema T.J."/>
        </authorList>
    </citation>
    <scope>NUCLEOTIDE SEQUENCE</scope>
</reference>
<dbReference type="EMBL" id="LAZR01003795">
    <property type="protein sequence ID" value="KKN14662.1"/>
    <property type="molecule type" value="Genomic_DNA"/>
</dbReference>
<name>A0A0F9NRD3_9ZZZZ</name>
<proteinExistence type="predicted"/>